<reference evidence="1 2" key="1">
    <citation type="submission" date="2016-06" db="EMBL/GenBank/DDBJ databases">
        <authorList>
            <person name="Kjaerup R.B."/>
            <person name="Dalgaard T.S."/>
            <person name="Juul-Madsen H.R."/>
        </authorList>
    </citation>
    <scope>NUCLEOTIDE SEQUENCE [LARGE SCALE GENOMIC DNA]</scope>
    <source>
        <strain evidence="1">2</strain>
    </source>
</reference>
<evidence type="ECO:0000313" key="2">
    <source>
        <dbReference type="Proteomes" id="UP000199600"/>
    </source>
</evidence>
<name>A0A1A8XT22_9RHOO</name>
<gene>
    <name evidence="1" type="ORF">PROAA_2620005</name>
</gene>
<dbReference type="Proteomes" id="UP000199600">
    <property type="component" value="Unassembled WGS sequence"/>
</dbReference>
<accession>A0A1A8XT22</accession>
<evidence type="ECO:0000313" key="1">
    <source>
        <dbReference type="EMBL" id="SBT08225.1"/>
    </source>
</evidence>
<keyword evidence="2" id="KW-1185">Reference proteome</keyword>
<protein>
    <submittedName>
        <fullName evidence="1">Uncharacterized protein</fullName>
    </submittedName>
</protein>
<dbReference type="AlphaFoldDB" id="A0A1A8XT22"/>
<sequence length="22" mass="2379">MKQILEARAGVEPTYTDLQSGA</sequence>
<proteinExistence type="predicted"/>
<dbReference type="EMBL" id="FLQY01000182">
    <property type="protein sequence ID" value="SBT08225.1"/>
    <property type="molecule type" value="Genomic_DNA"/>
</dbReference>
<organism evidence="1 2">
    <name type="scientific">Candidatus Propionivibrio aalborgensis</name>
    <dbReference type="NCBI Taxonomy" id="1860101"/>
    <lineage>
        <taxon>Bacteria</taxon>
        <taxon>Pseudomonadati</taxon>
        <taxon>Pseudomonadota</taxon>
        <taxon>Betaproteobacteria</taxon>
        <taxon>Rhodocyclales</taxon>
        <taxon>Rhodocyclaceae</taxon>
        <taxon>Propionivibrio</taxon>
    </lineage>
</organism>